<keyword evidence="1" id="KW-0808">Transferase</keyword>
<dbReference type="EMBL" id="MU394286">
    <property type="protein sequence ID" value="KAI6091629.1"/>
    <property type="molecule type" value="Genomic_DNA"/>
</dbReference>
<dbReference type="Proteomes" id="UP001497680">
    <property type="component" value="Unassembled WGS sequence"/>
</dbReference>
<accession>A0ACC0DFT6</accession>
<protein>
    <submittedName>
        <fullName evidence="1">S-adenosyl-L-methionine-dependent methyltransferase</fullName>
    </submittedName>
</protein>
<keyword evidence="1" id="KW-0489">Methyltransferase</keyword>
<sequence>MPPRKQPSKGPSKVVGKKPPETKEDFEEELKLLAGQAKEETWTNWAAQQGIVYGKALALIALMAVYANVSQLALSPVYGQIAATRLHQRVVWSALFVGWGANVALRGVLPLKTITLLPLVAAYIPMTQFFLFQASETFGAHLGPTITESLTLFPLVVFSTACVADVLEDADLSGLPKSIAGSAPGLGSYALYKFIEKYSMHQLIAQIGKSVLQTRVGLELLLASAYSAMARSKLLAWAVPAVLHAAFYNTHLITPMSTNSLNSTLHTSGWSIVDRGESMTGYISVLNNHQDGFRVMRCDHSLLGGEWTKFPRKIVAEPIYSVFTQLEAVRLIQNPNKTPDNKAKALNIGLGIGTTPSALIAHGIDTTIVEIDPMVYDFAKKYFGLPLNHTAVIQDAISWSQSNKDALHESYDYIVHDVFTGGAEPIPLFTYEFLSSLKHMLKSNGVIAINYAGDFTLPPLGIVMNTIKEVFPSCRVFREGEPPSEEAIEETGRDFDNVIVYCTKTGEKVNFREPKEADYLQSLARRAFLLPKHEVDESAFSAAAADAGILRVNETEKLSEWHDKSALGHWAVMRTVVPSHIWQDW</sequence>
<proteinExistence type="predicted"/>
<comment type="caution">
    <text evidence="1">The sequence shown here is derived from an EMBL/GenBank/DDBJ whole genome shotgun (WGS) entry which is preliminary data.</text>
</comment>
<evidence type="ECO:0000313" key="2">
    <source>
        <dbReference type="Proteomes" id="UP001497680"/>
    </source>
</evidence>
<keyword evidence="2" id="KW-1185">Reference proteome</keyword>
<evidence type="ECO:0000313" key="1">
    <source>
        <dbReference type="EMBL" id="KAI6091629.1"/>
    </source>
</evidence>
<name>A0ACC0DFT6_9PEZI</name>
<gene>
    <name evidence="1" type="ORF">F4821DRAFT_188879</name>
</gene>
<organism evidence="1 2">
    <name type="scientific">Hypoxylon rubiginosum</name>
    <dbReference type="NCBI Taxonomy" id="110542"/>
    <lineage>
        <taxon>Eukaryota</taxon>
        <taxon>Fungi</taxon>
        <taxon>Dikarya</taxon>
        <taxon>Ascomycota</taxon>
        <taxon>Pezizomycotina</taxon>
        <taxon>Sordariomycetes</taxon>
        <taxon>Xylariomycetidae</taxon>
        <taxon>Xylariales</taxon>
        <taxon>Hypoxylaceae</taxon>
        <taxon>Hypoxylon</taxon>
    </lineage>
</organism>
<reference evidence="1 2" key="1">
    <citation type="journal article" date="2022" name="New Phytol.">
        <title>Ecological generalism drives hyperdiversity of secondary metabolite gene clusters in xylarialean endophytes.</title>
        <authorList>
            <person name="Franco M.E.E."/>
            <person name="Wisecaver J.H."/>
            <person name="Arnold A.E."/>
            <person name="Ju Y.M."/>
            <person name="Slot J.C."/>
            <person name="Ahrendt S."/>
            <person name="Moore L.P."/>
            <person name="Eastman K.E."/>
            <person name="Scott K."/>
            <person name="Konkel Z."/>
            <person name="Mondo S.J."/>
            <person name="Kuo A."/>
            <person name="Hayes R.D."/>
            <person name="Haridas S."/>
            <person name="Andreopoulos B."/>
            <person name="Riley R."/>
            <person name="LaButti K."/>
            <person name="Pangilinan J."/>
            <person name="Lipzen A."/>
            <person name="Amirebrahimi M."/>
            <person name="Yan J."/>
            <person name="Adam C."/>
            <person name="Keymanesh K."/>
            <person name="Ng V."/>
            <person name="Louie K."/>
            <person name="Northen T."/>
            <person name="Drula E."/>
            <person name="Henrissat B."/>
            <person name="Hsieh H.M."/>
            <person name="Youens-Clark K."/>
            <person name="Lutzoni F."/>
            <person name="Miadlikowska J."/>
            <person name="Eastwood D.C."/>
            <person name="Hamelin R.C."/>
            <person name="Grigoriev I.V."/>
            <person name="U'Ren J.M."/>
        </authorList>
    </citation>
    <scope>NUCLEOTIDE SEQUENCE [LARGE SCALE GENOMIC DNA]</scope>
    <source>
        <strain evidence="1 2">ER1909</strain>
    </source>
</reference>